<protein>
    <submittedName>
        <fullName evidence="2">Uncharacterized protein</fullName>
    </submittedName>
</protein>
<feature type="compositionally biased region" description="Basic and acidic residues" evidence="1">
    <location>
        <begin position="7"/>
        <end position="19"/>
    </location>
</feature>
<keyword evidence="3" id="KW-1185">Reference proteome</keyword>
<evidence type="ECO:0000313" key="2">
    <source>
        <dbReference type="EMBL" id="KAJ4847100.1"/>
    </source>
</evidence>
<proteinExistence type="predicted"/>
<comment type="caution">
    <text evidence="2">The sequence shown here is derived from an EMBL/GenBank/DDBJ whole genome shotgun (WGS) entry which is preliminary data.</text>
</comment>
<dbReference type="AlphaFoldDB" id="A0A9Q0GDL2"/>
<reference evidence="2" key="2">
    <citation type="journal article" date="2023" name="Plants (Basel)">
        <title>Annotation of the Turnera subulata (Passifloraceae) Draft Genome Reveals the S-Locus Evolved after the Divergence of Turneroideae from Passifloroideae in a Stepwise Manner.</title>
        <authorList>
            <person name="Henning P.M."/>
            <person name="Roalson E.H."/>
            <person name="Mir W."/>
            <person name="McCubbin A.G."/>
            <person name="Shore J.S."/>
        </authorList>
    </citation>
    <scope>NUCLEOTIDE SEQUENCE</scope>
    <source>
        <strain evidence="2">F60SS</strain>
    </source>
</reference>
<name>A0A9Q0GDL2_9ROSI</name>
<dbReference type="Proteomes" id="UP001141552">
    <property type="component" value="Unassembled WGS sequence"/>
</dbReference>
<organism evidence="2 3">
    <name type="scientific">Turnera subulata</name>
    <dbReference type="NCBI Taxonomy" id="218843"/>
    <lineage>
        <taxon>Eukaryota</taxon>
        <taxon>Viridiplantae</taxon>
        <taxon>Streptophyta</taxon>
        <taxon>Embryophyta</taxon>
        <taxon>Tracheophyta</taxon>
        <taxon>Spermatophyta</taxon>
        <taxon>Magnoliopsida</taxon>
        <taxon>eudicotyledons</taxon>
        <taxon>Gunneridae</taxon>
        <taxon>Pentapetalae</taxon>
        <taxon>rosids</taxon>
        <taxon>fabids</taxon>
        <taxon>Malpighiales</taxon>
        <taxon>Passifloraceae</taxon>
        <taxon>Turnera</taxon>
    </lineage>
</organism>
<accession>A0A9Q0GDL2</accession>
<feature type="compositionally biased region" description="Acidic residues" evidence="1">
    <location>
        <begin position="77"/>
        <end position="92"/>
    </location>
</feature>
<feature type="region of interest" description="Disordered" evidence="1">
    <location>
        <begin position="77"/>
        <end position="112"/>
    </location>
</feature>
<feature type="region of interest" description="Disordered" evidence="1">
    <location>
        <begin position="1"/>
        <end position="24"/>
    </location>
</feature>
<evidence type="ECO:0000256" key="1">
    <source>
        <dbReference type="SAM" id="MobiDB-lite"/>
    </source>
</evidence>
<gene>
    <name evidence="2" type="ORF">Tsubulata_024173</name>
</gene>
<reference evidence="2" key="1">
    <citation type="submission" date="2022-02" db="EMBL/GenBank/DDBJ databases">
        <authorList>
            <person name="Henning P.M."/>
            <person name="McCubbin A.G."/>
            <person name="Shore J.S."/>
        </authorList>
    </citation>
    <scope>NUCLEOTIDE SEQUENCE</scope>
    <source>
        <strain evidence="2">F60SS</strain>
        <tissue evidence="2">Leaves</tissue>
    </source>
</reference>
<sequence>MAAASERSSEEVDQRERSNKKVKRTDVLAIDFSQPIAPEERLFPEEPRRKGSYKFMLTGQSPGVAEEDIAADDLEGFFSDESDPEDDVDEDPFSPTIRLSSSDKKRIYLPTH</sequence>
<dbReference type="EMBL" id="JAKUCV010001264">
    <property type="protein sequence ID" value="KAJ4847100.1"/>
    <property type="molecule type" value="Genomic_DNA"/>
</dbReference>
<evidence type="ECO:0000313" key="3">
    <source>
        <dbReference type="Proteomes" id="UP001141552"/>
    </source>
</evidence>